<comment type="caution">
    <text evidence="2">The sequence shown here is derived from an EMBL/GenBank/DDBJ whole genome shotgun (WGS) entry which is preliminary data.</text>
</comment>
<accession>A0A1F6FP96</accession>
<dbReference type="SUPFAM" id="SSF53448">
    <property type="entry name" value="Nucleotide-diphospho-sugar transferases"/>
    <property type="match status" value="1"/>
</dbReference>
<dbReference type="InterPro" id="IPR029044">
    <property type="entry name" value="Nucleotide-diphossugar_trans"/>
</dbReference>
<dbReference type="PANTHER" id="PTHR10859">
    <property type="entry name" value="GLYCOSYL TRANSFERASE"/>
    <property type="match status" value="1"/>
</dbReference>
<dbReference type="EMBL" id="MFMW01000001">
    <property type="protein sequence ID" value="OGG87673.1"/>
    <property type="molecule type" value="Genomic_DNA"/>
</dbReference>
<evidence type="ECO:0000313" key="2">
    <source>
        <dbReference type="EMBL" id="OGG87673.1"/>
    </source>
</evidence>
<evidence type="ECO:0000259" key="1">
    <source>
        <dbReference type="Pfam" id="PF00535"/>
    </source>
</evidence>
<feature type="domain" description="Glycosyltransferase 2-like" evidence="1">
    <location>
        <begin position="5"/>
        <end position="168"/>
    </location>
</feature>
<dbReference type="AlphaFoldDB" id="A0A1F6FP96"/>
<protein>
    <recommendedName>
        <fullName evidence="1">Glycosyltransferase 2-like domain-containing protein</fullName>
    </recommendedName>
</protein>
<gene>
    <name evidence="2" type="ORF">A3B87_01005</name>
</gene>
<dbReference type="Proteomes" id="UP000179136">
    <property type="component" value="Unassembled WGS sequence"/>
</dbReference>
<organism evidence="2 3">
    <name type="scientific">Candidatus Kuenenbacteria bacterium RIFCSPHIGHO2_02_FULL_39_13</name>
    <dbReference type="NCBI Taxonomy" id="1798561"/>
    <lineage>
        <taxon>Bacteria</taxon>
        <taxon>Candidatus Kueneniibacteriota</taxon>
    </lineage>
</organism>
<dbReference type="CDD" id="cd04179">
    <property type="entry name" value="DPM_DPG-synthase_like"/>
    <property type="match status" value="1"/>
</dbReference>
<dbReference type="InterPro" id="IPR001173">
    <property type="entry name" value="Glyco_trans_2-like"/>
</dbReference>
<dbReference type="GO" id="GO:0006487">
    <property type="term" value="P:protein N-linked glycosylation"/>
    <property type="evidence" value="ECO:0007669"/>
    <property type="project" value="TreeGrafter"/>
</dbReference>
<reference evidence="2 3" key="1">
    <citation type="journal article" date="2016" name="Nat. Commun.">
        <title>Thousands of microbial genomes shed light on interconnected biogeochemical processes in an aquifer system.</title>
        <authorList>
            <person name="Anantharaman K."/>
            <person name="Brown C.T."/>
            <person name="Hug L.A."/>
            <person name="Sharon I."/>
            <person name="Castelle C.J."/>
            <person name="Probst A.J."/>
            <person name="Thomas B.C."/>
            <person name="Singh A."/>
            <person name="Wilkins M.J."/>
            <person name="Karaoz U."/>
            <person name="Brodie E.L."/>
            <person name="Williams K.H."/>
            <person name="Hubbard S.S."/>
            <person name="Banfield J.F."/>
        </authorList>
    </citation>
    <scope>NUCLEOTIDE SEQUENCE [LARGE SCALE GENOMIC DNA]</scope>
</reference>
<proteinExistence type="predicted"/>
<dbReference type="Pfam" id="PF00535">
    <property type="entry name" value="Glycos_transf_2"/>
    <property type="match status" value="1"/>
</dbReference>
<dbReference type="PANTHER" id="PTHR10859:SF91">
    <property type="entry name" value="DOLICHYL-PHOSPHATE BETA-GLUCOSYLTRANSFERASE"/>
    <property type="match status" value="1"/>
</dbReference>
<dbReference type="STRING" id="1798561.A3B87_01005"/>
<dbReference type="Gene3D" id="3.90.550.10">
    <property type="entry name" value="Spore Coat Polysaccharide Biosynthesis Protein SpsA, Chain A"/>
    <property type="match status" value="1"/>
</dbReference>
<sequence length="230" mass="26169">MKTTAIVPVYNENPDKLNLFLDELKQYVDDIVIVDDGSTNNLQQTTYNKQQFTVVSRQSLVILRHEINRGQGAALQTGTDYAMRNGANIIVHIDGDGQHKPENIPALIKPIQQGQADIVFGSKFLDKTNHIPWTKKHLIIPIARIINFLFSGLWLTDAHNGLRAFRAAVGDKLYLSHDHMAHATEYLQLVKKNRLRYIEVGVNVNYYCYGQNLDDGIKIVKELLTEKIFK</sequence>
<evidence type="ECO:0000313" key="3">
    <source>
        <dbReference type="Proteomes" id="UP000179136"/>
    </source>
</evidence>
<name>A0A1F6FP96_9BACT</name>